<name>A0A8H4J0F4_9PEZI</name>
<dbReference type="Proteomes" id="UP000572817">
    <property type="component" value="Unassembled WGS sequence"/>
</dbReference>
<feature type="region of interest" description="Disordered" evidence="1">
    <location>
        <begin position="472"/>
        <end position="507"/>
    </location>
</feature>
<dbReference type="EMBL" id="WWBZ02000016">
    <property type="protein sequence ID" value="KAF4309893.1"/>
    <property type="molecule type" value="Genomic_DNA"/>
</dbReference>
<evidence type="ECO:0000256" key="1">
    <source>
        <dbReference type="SAM" id="MobiDB-lite"/>
    </source>
</evidence>
<accession>A0A8H4J0F4</accession>
<sequence>MAGYMDFPAPYELAELRDDIDPYMSATKTTQASQILSSVPAETIQQYLAAAYWLQEQIYSNINTYQQSQSSIDPSHVHRSPEEAFENLPLEKQQIILQIVEQLPPEEIEHLSSTLPLRPEVAARHHDSSAPEDYDSDDLDQSLYAVTTYSEPTLHLDHESHQGKHKNRHKHKHKHRRRHKHKHHPKPEIKPDEVKTSTVTRFFGDTLMGRMARAGVGTTSAAIKKHRVLSPWGDNSAVIVPNVRYRDAILFAAFSAAGGPMVEGIDTLISDAFGSDHFVSDVVSGAADAIKESMAVKLAVFQVVEQAIDVGILERLMPEEDKLITTSDVKTLRVQVKHKLMGVNADLNFKGQRPARDQGSCAKGWFCPYLFASGRTPEIPRELDFAMAEFWGPFLKSDASLAQTLLSASPSVLSLCDPNPRHAFPTPRLVLLFTAIAPFRANMWSTSRRPGCGTLHFHLFDGCPALVVPVKKQQPPSSATPLSTPPLSRSSTAASAASWSSSKDKQRATNDAGVPVLAWSPWTLAQMVDARSSGYSPARQHREVCEWLDAQLSVEHVHERVRAKYMELLGRSVSLVVNGGLGVGKMGAEWLKGKKVDAARAGVVALRF</sequence>
<feature type="compositionally biased region" description="Low complexity" evidence="1">
    <location>
        <begin position="475"/>
        <end position="501"/>
    </location>
</feature>
<evidence type="ECO:0000313" key="3">
    <source>
        <dbReference type="Proteomes" id="UP000572817"/>
    </source>
</evidence>
<gene>
    <name evidence="2" type="ORF">GTA08_BOTSDO02862</name>
</gene>
<evidence type="ECO:0000313" key="2">
    <source>
        <dbReference type="EMBL" id="KAF4309893.1"/>
    </source>
</evidence>
<proteinExistence type="predicted"/>
<feature type="region of interest" description="Disordered" evidence="1">
    <location>
        <begin position="155"/>
        <end position="192"/>
    </location>
</feature>
<keyword evidence="3" id="KW-1185">Reference proteome</keyword>
<comment type="caution">
    <text evidence="2">The sequence shown here is derived from an EMBL/GenBank/DDBJ whole genome shotgun (WGS) entry which is preliminary data.</text>
</comment>
<dbReference type="OrthoDB" id="3351042at2759"/>
<protein>
    <submittedName>
        <fullName evidence="2">Uncharacterized protein</fullName>
    </submittedName>
</protein>
<organism evidence="2 3">
    <name type="scientific">Botryosphaeria dothidea</name>
    <dbReference type="NCBI Taxonomy" id="55169"/>
    <lineage>
        <taxon>Eukaryota</taxon>
        <taxon>Fungi</taxon>
        <taxon>Dikarya</taxon>
        <taxon>Ascomycota</taxon>
        <taxon>Pezizomycotina</taxon>
        <taxon>Dothideomycetes</taxon>
        <taxon>Dothideomycetes incertae sedis</taxon>
        <taxon>Botryosphaeriales</taxon>
        <taxon>Botryosphaeriaceae</taxon>
        <taxon>Botryosphaeria</taxon>
    </lineage>
</organism>
<feature type="compositionally biased region" description="Basic residues" evidence="1">
    <location>
        <begin position="163"/>
        <end position="185"/>
    </location>
</feature>
<dbReference type="AlphaFoldDB" id="A0A8H4J0F4"/>
<reference evidence="2" key="1">
    <citation type="submission" date="2020-04" db="EMBL/GenBank/DDBJ databases">
        <title>Genome Assembly and Annotation of Botryosphaeria dothidea sdau 11-99, a Latent Pathogen of Apple Fruit Ring Rot in China.</title>
        <authorList>
            <person name="Yu C."/>
            <person name="Diao Y."/>
            <person name="Lu Q."/>
            <person name="Zhao J."/>
            <person name="Cui S."/>
            <person name="Peng C."/>
            <person name="He B."/>
            <person name="Liu H."/>
        </authorList>
    </citation>
    <scope>NUCLEOTIDE SEQUENCE [LARGE SCALE GENOMIC DNA]</scope>
    <source>
        <strain evidence="2">Sdau11-99</strain>
    </source>
</reference>